<evidence type="ECO:0000313" key="5">
    <source>
        <dbReference type="EMBL" id="TDL27561.1"/>
    </source>
</evidence>
<dbReference type="HAMAP" id="MF_00291_B">
    <property type="entry name" value="Ribosomal_uS2_B"/>
    <property type="match status" value="1"/>
</dbReference>
<dbReference type="VEuPathDB" id="FungiDB:BD410DRAFT_427123"/>
<evidence type="ECO:0000313" key="6">
    <source>
        <dbReference type="Proteomes" id="UP000294933"/>
    </source>
</evidence>
<dbReference type="InterPro" id="IPR023591">
    <property type="entry name" value="Ribosomal_uS2_flav_dom_sf"/>
</dbReference>
<evidence type="ECO:0000256" key="3">
    <source>
        <dbReference type="ARBA" id="ARBA00023274"/>
    </source>
</evidence>
<dbReference type="SUPFAM" id="SSF52313">
    <property type="entry name" value="Ribosomal protein S2"/>
    <property type="match status" value="1"/>
</dbReference>
<protein>
    <submittedName>
        <fullName evidence="5">Ribosomal protein S2</fullName>
    </submittedName>
</protein>
<name>A0A4Y7QK17_9AGAM</name>
<dbReference type="CDD" id="cd01425">
    <property type="entry name" value="RPS2"/>
    <property type="match status" value="1"/>
</dbReference>
<dbReference type="OrthoDB" id="2320368at2759"/>
<dbReference type="PRINTS" id="PR00395">
    <property type="entry name" value="RIBOSOMALS2"/>
</dbReference>
<dbReference type="GO" id="GO:0003735">
    <property type="term" value="F:structural constituent of ribosome"/>
    <property type="evidence" value="ECO:0007669"/>
    <property type="project" value="InterPro"/>
</dbReference>
<dbReference type="AlphaFoldDB" id="A0A4Y7QK17"/>
<keyword evidence="2 5" id="KW-0689">Ribosomal protein</keyword>
<keyword evidence="3" id="KW-0687">Ribonucleoprotein</keyword>
<dbReference type="Gene3D" id="3.40.50.10490">
    <property type="entry name" value="Glucose-6-phosphate isomerase like protein, domain 1"/>
    <property type="match status" value="1"/>
</dbReference>
<dbReference type="GO" id="GO:0005763">
    <property type="term" value="C:mitochondrial small ribosomal subunit"/>
    <property type="evidence" value="ECO:0007669"/>
    <property type="project" value="TreeGrafter"/>
</dbReference>
<dbReference type="Pfam" id="PF00318">
    <property type="entry name" value="Ribosomal_S2"/>
    <property type="match status" value="2"/>
</dbReference>
<dbReference type="InterPro" id="IPR018130">
    <property type="entry name" value="Ribosomal_uS2_CS"/>
</dbReference>
<sequence length="324" mass="36825">MSSSLLRRRISHSWRPRTRTCKARGLNTHFDPIPEQNPPIKNLEEWTEMQLKRQEQKELIEYFSQFGSTQTRDTAWQPHHSLHRPPTPHSLTLSALLAAGAHLGHSTSLLNPNFIPYAYGARGGVTIIDLDHTVPMLKRATNLVRALAQRGGSVVFVGTRKNFRAAAQKAAERMGPQGFHVGDRWLPGTLTNRLELFGHSIVQTTKIEPDLVVFLNPIENTNAIRECAVHHIPTIGIIDSNVDPRIVMYAIPANDESQRTAELIAGVLSIAGREGADLYKNFQEELDLKRRQSDERLQKRRESFERSREKGLTERLYHESEERL</sequence>
<proteinExistence type="inferred from homology"/>
<keyword evidence="6" id="KW-1185">Reference proteome</keyword>
<gene>
    <name evidence="5" type="ORF">BD410DRAFT_427123</name>
</gene>
<dbReference type="PROSITE" id="PS00962">
    <property type="entry name" value="RIBOSOMAL_S2_1"/>
    <property type="match status" value="1"/>
</dbReference>
<dbReference type="Proteomes" id="UP000294933">
    <property type="component" value="Unassembled WGS sequence"/>
</dbReference>
<evidence type="ECO:0000256" key="1">
    <source>
        <dbReference type="ARBA" id="ARBA00006242"/>
    </source>
</evidence>
<dbReference type="PANTHER" id="PTHR12534">
    <property type="entry name" value="30S RIBOSOMAL PROTEIN S2 PROKARYOTIC AND ORGANELLAR"/>
    <property type="match status" value="1"/>
</dbReference>
<organism evidence="5 6">
    <name type="scientific">Rickenella mellea</name>
    <dbReference type="NCBI Taxonomy" id="50990"/>
    <lineage>
        <taxon>Eukaryota</taxon>
        <taxon>Fungi</taxon>
        <taxon>Dikarya</taxon>
        <taxon>Basidiomycota</taxon>
        <taxon>Agaricomycotina</taxon>
        <taxon>Agaricomycetes</taxon>
        <taxon>Hymenochaetales</taxon>
        <taxon>Rickenellaceae</taxon>
        <taxon>Rickenella</taxon>
    </lineage>
</organism>
<dbReference type="NCBIfam" id="TIGR01011">
    <property type="entry name" value="rpsB_bact"/>
    <property type="match status" value="1"/>
</dbReference>
<dbReference type="InterPro" id="IPR001865">
    <property type="entry name" value="Ribosomal_uS2"/>
</dbReference>
<dbReference type="GO" id="GO:0006412">
    <property type="term" value="P:translation"/>
    <property type="evidence" value="ECO:0007669"/>
    <property type="project" value="InterPro"/>
</dbReference>
<dbReference type="InterPro" id="IPR005706">
    <property type="entry name" value="Ribosomal_uS2_bac/mit/plastid"/>
</dbReference>
<dbReference type="PANTHER" id="PTHR12534:SF0">
    <property type="entry name" value="SMALL RIBOSOMAL SUBUNIT PROTEIN US2M"/>
    <property type="match status" value="1"/>
</dbReference>
<feature type="region of interest" description="Disordered" evidence="4">
    <location>
        <begin position="292"/>
        <end position="324"/>
    </location>
</feature>
<evidence type="ECO:0000256" key="2">
    <source>
        <dbReference type="ARBA" id="ARBA00022980"/>
    </source>
</evidence>
<accession>A0A4Y7QK17</accession>
<comment type="similarity">
    <text evidence="1">Belongs to the universal ribosomal protein uS2 family.</text>
</comment>
<evidence type="ECO:0000256" key="4">
    <source>
        <dbReference type="SAM" id="MobiDB-lite"/>
    </source>
</evidence>
<reference evidence="5 6" key="1">
    <citation type="submission" date="2018-06" db="EMBL/GenBank/DDBJ databases">
        <title>A transcriptomic atlas of mushroom development highlights an independent origin of complex multicellularity.</title>
        <authorList>
            <consortium name="DOE Joint Genome Institute"/>
            <person name="Krizsan K."/>
            <person name="Almasi E."/>
            <person name="Merenyi Z."/>
            <person name="Sahu N."/>
            <person name="Viragh M."/>
            <person name="Koszo T."/>
            <person name="Mondo S."/>
            <person name="Kiss B."/>
            <person name="Balint B."/>
            <person name="Kues U."/>
            <person name="Barry K."/>
            <person name="Hegedus J.C."/>
            <person name="Henrissat B."/>
            <person name="Johnson J."/>
            <person name="Lipzen A."/>
            <person name="Ohm R."/>
            <person name="Nagy I."/>
            <person name="Pangilinan J."/>
            <person name="Yan J."/>
            <person name="Xiong Y."/>
            <person name="Grigoriev I.V."/>
            <person name="Hibbett D.S."/>
            <person name="Nagy L.G."/>
        </authorList>
    </citation>
    <scope>NUCLEOTIDE SEQUENCE [LARGE SCALE GENOMIC DNA]</scope>
    <source>
        <strain evidence="5 6">SZMC22713</strain>
    </source>
</reference>
<dbReference type="STRING" id="50990.A0A4Y7QK17"/>
<dbReference type="EMBL" id="ML170159">
    <property type="protein sequence ID" value="TDL27561.1"/>
    <property type="molecule type" value="Genomic_DNA"/>
</dbReference>